<feature type="non-terminal residue" evidence="3">
    <location>
        <position position="73"/>
    </location>
</feature>
<evidence type="ECO:0000313" key="3">
    <source>
        <dbReference type="EMBL" id="KAK0716095.1"/>
    </source>
</evidence>
<evidence type="ECO:0000256" key="1">
    <source>
        <dbReference type="ARBA" id="ARBA00004173"/>
    </source>
</evidence>
<gene>
    <name evidence="3" type="ORF">B0H67DRAFT_447629</name>
</gene>
<reference evidence="3" key="1">
    <citation type="submission" date="2023-06" db="EMBL/GenBank/DDBJ databases">
        <title>Genome-scale phylogeny and comparative genomics of the fungal order Sordariales.</title>
        <authorList>
            <consortium name="Lawrence Berkeley National Laboratory"/>
            <person name="Hensen N."/>
            <person name="Bonometti L."/>
            <person name="Westerberg I."/>
            <person name="Brannstrom I.O."/>
            <person name="Guillou S."/>
            <person name="Cros-Aarteil S."/>
            <person name="Calhoun S."/>
            <person name="Haridas S."/>
            <person name="Kuo A."/>
            <person name="Mondo S."/>
            <person name="Pangilinan J."/>
            <person name="Riley R."/>
            <person name="Labutti K."/>
            <person name="Andreopoulos B."/>
            <person name="Lipzen A."/>
            <person name="Chen C."/>
            <person name="Yanf M."/>
            <person name="Daum C."/>
            <person name="Ng V."/>
            <person name="Clum A."/>
            <person name="Steindorff A."/>
            <person name="Ohm R."/>
            <person name="Martin F."/>
            <person name="Silar P."/>
            <person name="Natvig D."/>
            <person name="Lalanne C."/>
            <person name="Gautier V."/>
            <person name="Ament-Velasquez S.L."/>
            <person name="Kruys A."/>
            <person name="Hutchinson M.I."/>
            <person name="Powell A.J."/>
            <person name="Barry K."/>
            <person name="Miller A.N."/>
            <person name="Grigoriev I.V."/>
            <person name="Debuchy R."/>
            <person name="Gladieux P."/>
            <person name="Thoren M.H."/>
            <person name="Johannesson H."/>
        </authorList>
    </citation>
    <scope>NUCLEOTIDE SEQUENCE</scope>
    <source>
        <strain evidence="3">SMH4607-1</strain>
    </source>
</reference>
<evidence type="ECO:0000313" key="4">
    <source>
        <dbReference type="Proteomes" id="UP001172102"/>
    </source>
</evidence>
<evidence type="ECO:0000256" key="2">
    <source>
        <dbReference type="ARBA" id="ARBA00023128"/>
    </source>
</evidence>
<keyword evidence="2" id="KW-0496">Mitochondrion</keyword>
<comment type="subcellular location">
    <subcellularLocation>
        <location evidence="1">Mitochondrion</location>
    </subcellularLocation>
</comment>
<protein>
    <submittedName>
        <fullName evidence="3">Uncharacterized protein</fullName>
    </submittedName>
</protein>
<dbReference type="SUPFAM" id="SSF56672">
    <property type="entry name" value="DNA/RNA polymerases"/>
    <property type="match status" value="1"/>
</dbReference>
<accession>A0AA40AHR8</accession>
<dbReference type="Gene3D" id="3.30.70.270">
    <property type="match status" value="1"/>
</dbReference>
<dbReference type="InterPro" id="IPR043128">
    <property type="entry name" value="Rev_trsase/Diguanyl_cyclase"/>
</dbReference>
<keyword evidence="4" id="KW-1185">Reference proteome</keyword>
<name>A0AA40AHR8_9PEZI</name>
<feature type="non-terminal residue" evidence="3">
    <location>
        <position position="1"/>
    </location>
</feature>
<dbReference type="EMBL" id="JAUKUA010000004">
    <property type="protein sequence ID" value="KAK0716095.1"/>
    <property type="molecule type" value="Genomic_DNA"/>
</dbReference>
<dbReference type="AlphaFoldDB" id="A0AA40AHR8"/>
<proteinExistence type="predicted"/>
<dbReference type="GO" id="GO:0005739">
    <property type="term" value="C:mitochondrion"/>
    <property type="evidence" value="ECO:0007669"/>
    <property type="project" value="UniProtKB-SubCell"/>
</dbReference>
<sequence length="73" mass="7889">VDISLDDVDATQVYCDDTVAGSPTLQEHVQDLRIVFRIFRGRNVSIGPENTGAAFPSAALLRRLVDGPSMSTL</sequence>
<comment type="caution">
    <text evidence="3">The sequence shown here is derived from an EMBL/GenBank/DDBJ whole genome shotgun (WGS) entry which is preliminary data.</text>
</comment>
<organism evidence="3 4">
    <name type="scientific">Lasiosphaeris hirsuta</name>
    <dbReference type="NCBI Taxonomy" id="260670"/>
    <lineage>
        <taxon>Eukaryota</taxon>
        <taxon>Fungi</taxon>
        <taxon>Dikarya</taxon>
        <taxon>Ascomycota</taxon>
        <taxon>Pezizomycotina</taxon>
        <taxon>Sordariomycetes</taxon>
        <taxon>Sordariomycetidae</taxon>
        <taxon>Sordariales</taxon>
        <taxon>Lasiosphaeriaceae</taxon>
        <taxon>Lasiosphaeris</taxon>
    </lineage>
</organism>
<dbReference type="InterPro" id="IPR043502">
    <property type="entry name" value="DNA/RNA_pol_sf"/>
</dbReference>
<dbReference type="Proteomes" id="UP001172102">
    <property type="component" value="Unassembled WGS sequence"/>
</dbReference>